<dbReference type="InterPro" id="IPR001478">
    <property type="entry name" value="PDZ"/>
</dbReference>
<protein>
    <submittedName>
        <fullName evidence="8">PDZ domain-containing protein</fullName>
    </submittedName>
</protein>
<dbReference type="PROSITE" id="PS50081">
    <property type="entry name" value="ZF_DAG_PE_2"/>
    <property type="match status" value="1"/>
</dbReference>
<dbReference type="InterPro" id="IPR046349">
    <property type="entry name" value="C1-like_sf"/>
</dbReference>
<feature type="chain" id="PRO_5008155019" evidence="4">
    <location>
        <begin position="25"/>
        <end position="930"/>
    </location>
</feature>
<dbReference type="CDD" id="cd00136">
    <property type="entry name" value="PDZ_canonical"/>
    <property type="match status" value="1"/>
</dbReference>
<evidence type="ECO:0000313" key="8">
    <source>
        <dbReference type="WBParaSite" id="TCNE_0001522101-mRNA-1"/>
    </source>
</evidence>
<dbReference type="Proteomes" id="UP000050794">
    <property type="component" value="Unassembled WGS sequence"/>
</dbReference>
<organism evidence="7 8">
    <name type="scientific">Toxocara canis</name>
    <name type="common">Canine roundworm</name>
    <dbReference type="NCBI Taxonomy" id="6265"/>
    <lineage>
        <taxon>Eukaryota</taxon>
        <taxon>Metazoa</taxon>
        <taxon>Ecdysozoa</taxon>
        <taxon>Nematoda</taxon>
        <taxon>Chromadorea</taxon>
        <taxon>Rhabditida</taxon>
        <taxon>Spirurina</taxon>
        <taxon>Ascaridomorpha</taxon>
        <taxon>Ascaridoidea</taxon>
        <taxon>Toxocaridae</taxon>
        <taxon>Toxocara</taxon>
    </lineage>
</organism>
<feature type="region of interest" description="Disordered" evidence="3">
    <location>
        <begin position="575"/>
        <end position="609"/>
    </location>
</feature>
<keyword evidence="4" id="KW-0732">Signal</keyword>
<dbReference type="GO" id="GO:0044233">
    <property type="term" value="C:mitochondria-associated endoplasmic reticulum membrane contact site"/>
    <property type="evidence" value="ECO:0007669"/>
    <property type="project" value="InterPro"/>
</dbReference>
<dbReference type="AlphaFoldDB" id="A0A183V3A0"/>
<dbReference type="GO" id="GO:0005739">
    <property type="term" value="C:mitochondrion"/>
    <property type="evidence" value="ECO:0007669"/>
    <property type="project" value="GOC"/>
</dbReference>
<dbReference type="GO" id="GO:0046872">
    <property type="term" value="F:metal ion binding"/>
    <property type="evidence" value="ECO:0007669"/>
    <property type="project" value="UniProtKB-KW"/>
</dbReference>
<dbReference type="SMART" id="SM00228">
    <property type="entry name" value="PDZ"/>
    <property type="match status" value="1"/>
</dbReference>
<dbReference type="SUPFAM" id="SSF50156">
    <property type="entry name" value="PDZ domain-like"/>
    <property type="match status" value="1"/>
</dbReference>
<evidence type="ECO:0000256" key="2">
    <source>
        <dbReference type="ARBA" id="ARBA00022833"/>
    </source>
</evidence>
<dbReference type="WBParaSite" id="TCNE_0001522101-mRNA-1">
    <property type="protein sequence ID" value="TCNE_0001522101-mRNA-1"/>
    <property type="gene ID" value="TCNE_0001522101"/>
</dbReference>
<name>A0A183V3A0_TOXCA</name>
<evidence type="ECO:0000256" key="3">
    <source>
        <dbReference type="SAM" id="MobiDB-lite"/>
    </source>
</evidence>
<dbReference type="Gene3D" id="3.30.60.20">
    <property type="match status" value="1"/>
</dbReference>
<dbReference type="InterPro" id="IPR041489">
    <property type="entry name" value="PDZ_6"/>
</dbReference>
<keyword evidence="2" id="KW-0862">Zinc</keyword>
<feature type="region of interest" description="Disordered" evidence="3">
    <location>
        <begin position="907"/>
        <end position="930"/>
    </location>
</feature>
<keyword evidence="1" id="KW-0479">Metal-binding</keyword>
<dbReference type="Pfam" id="PF17820">
    <property type="entry name" value="PDZ_6"/>
    <property type="match status" value="1"/>
</dbReference>
<dbReference type="PROSITE" id="PS50106">
    <property type="entry name" value="PDZ"/>
    <property type="match status" value="1"/>
</dbReference>
<dbReference type="InterPro" id="IPR002219">
    <property type="entry name" value="PKC_DAG/PE"/>
</dbReference>
<sequence length="930" mass="101996">LRSASASSTHCMMAVLSFVRHGLAEPLGLTFNRSVAELGLRAVQVDSVDPNSAAEKCGFLPGDVIVAVNNVPIQSERQASRLLRSTAGELSVLIERNLSESNSASSALTVNPEDVIIQKEMYDEGYLVLGGAVEMRRTLNAADDDQLANVKCTKERVSRQRSHSASTLVGGKVENDFGMVKEKSSVDDTIHFGSLPTTVLCRIGTDSEQASTNNVSAKFEMRKVRSEVQLVRREGNAEFYVKPTIVETLVSTPTLEDTPSSYVAATAESNRDTGAPIAVSMSALLSNMKAPSTPDVCVEAEPSSPVKRASFRDKGKLASRRERIQARAAEVHARAAEMAAAGKARVSDLWYRRKDSPSNVELAAEAFPGELLAESPSSSPSLQRKKCSDAVQSQRTIIPHSNHTRKGSVQENDSENCGQEDASIQAIHSLNTKSLALNENIVWGQSLHFVLEKKTSKYLNVSVHSRCALKKTSHADEVPSVPHKEPTKPAVLGYVSIPVAQILDDCQLTLSNCHREVFTLRPPMDPIARRATLHSVQEASRHTGFDARLCYGDILLGFRYFPDGLPQGVALNNRLDDSSEEEEEQSKSTLVDNTVSDEAQQSNSIPSQPENHHHFEVVLLSGGCVCAICKGKVWLKSASRCVQCRLLCHNKCVAKLGDAFAICVPSQHFDDSTFEVLDDTILVDSDVPTFLDDTISNQEIIDELTSASPSHTARSTLVDEDHSTLTRRRRIANRVSEKWSSTWSRMSRRKTPPCEVKPSPQDMTRPPNVASNVLPGSIVSVESAIPDVFTALGISGDLSRMRYQPGNAYNEEMISEAKIVGKEIFSEMMPAERKAKINEQMDHIQRIINKTTAERLSAMEMSKTSDEESSEFAALDRRLQALAVLMLHYCAALQNCVDREEEQERLNEEGARNLAAKGEEGSSACEFEEQ</sequence>
<reference evidence="8" key="1">
    <citation type="submission" date="2016-06" db="UniProtKB">
        <authorList>
            <consortium name="WormBaseParasite"/>
        </authorList>
    </citation>
    <scope>IDENTIFICATION</scope>
</reference>
<dbReference type="PANTHER" id="PTHR21519">
    <property type="entry name" value="PDZ DOMAIN-CONTAINING PROTEIN 8"/>
    <property type="match status" value="1"/>
</dbReference>
<evidence type="ECO:0000256" key="1">
    <source>
        <dbReference type="ARBA" id="ARBA00022723"/>
    </source>
</evidence>
<dbReference type="SUPFAM" id="SSF57889">
    <property type="entry name" value="Cysteine-rich domain"/>
    <property type="match status" value="1"/>
</dbReference>
<dbReference type="InterPro" id="IPR036034">
    <property type="entry name" value="PDZ_sf"/>
</dbReference>
<dbReference type="SMART" id="SM00109">
    <property type="entry name" value="C1"/>
    <property type="match status" value="1"/>
</dbReference>
<dbReference type="Gene3D" id="2.30.42.10">
    <property type="match status" value="1"/>
</dbReference>
<feature type="compositionally biased region" description="Polar residues" evidence="3">
    <location>
        <begin position="589"/>
        <end position="609"/>
    </location>
</feature>
<evidence type="ECO:0000259" key="5">
    <source>
        <dbReference type="PROSITE" id="PS50081"/>
    </source>
</evidence>
<dbReference type="GO" id="GO:0051560">
    <property type="term" value="P:mitochondrial calcium ion homeostasis"/>
    <property type="evidence" value="ECO:0007669"/>
    <property type="project" value="InterPro"/>
</dbReference>
<evidence type="ECO:0000313" key="7">
    <source>
        <dbReference type="Proteomes" id="UP000050794"/>
    </source>
</evidence>
<feature type="signal peptide" evidence="4">
    <location>
        <begin position="1"/>
        <end position="24"/>
    </location>
</feature>
<dbReference type="InterPro" id="IPR039275">
    <property type="entry name" value="PDZD8"/>
</dbReference>
<accession>A0A183V3A0</accession>
<evidence type="ECO:0000256" key="4">
    <source>
        <dbReference type="SAM" id="SignalP"/>
    </source>
</evidence>
<feature type="region of interest" description="Disordered" evidence="3">
    <location>
        <begin position="742"/>
        <end position="768"/>
    </location>
</feature>
<evidence type="ECO:0000259" key="6">
    <source>
        <dbReference type="PROSITE" id="PS50106"/>
    </source>
</evidence>
<feature type="domain" description="PDZ" evidence="6">
    <location>
        <begin position="15"/>
        <end position="98"/>
    </location>
</feature>
<keyword evidence="7" id="KW-1185">Reference proteome</keyword>
<dbReference type="GO" id="GO:1990456">
    <property type="term" value="P:mitochondrion-endoplasmic reticulum membrane tethering"/>
    <property type="evidence" value="ECO:0007669"/>
    <property type="project" value="InterPro"/>
</dbReference>
<proteinExistence type="predicted"/>
<dbReference type="PANTHER" id="PTHR21519:SF1">
    <property type="entry name" value="PDZ DOMAIN-CONTAINING PROTEIN 8"/>
    <property type="match status" value="1"/>
</dbReference>
<feature type="domain" description="Phorbol-ester/DAG-type" evidence="5">
    <location>
        <begin position="612"/>
        <end position="663"/>
    </location>
</feature>